<keyword evidence="2" id="KW-0812">Transmembrane</keyword>
<feature type="region of interest" description="Disordered" evidence="1">
    <location>
        <begin position="217"/>
        <end position="324"/>
    </location>
</feature>
<evidence type="ECO:0000256" key="1">
    <source>
        <dbReference type="SAM" id="MobiDB-lite"/>
    </source>
</evidence>
<organism evidence="3 4">
    <name type="scientific">Elsinoe ampelina</name>
    <dbReference type="NCBI Taxonomy" id="302913"/>
    <lineage>
        <taxon>Eukaryota</taxon>
        <taxon>Fungi</taxon>
        <taxon>Dikarya</taxon>
        <taxon>Ascomycota</taxon>
        <taxon>Pezizomycotina</taxon>
        <taxon>Dothideomycetes</taxon>
        <taxon>Dothideomycetidae</taxon>
        <taxon>Myriangiales</taxon>
        <taxon>Elsinoaceae</taxon>
        <taxon>Elsinoe</taxon>
    </lineage>
</organism>
<keyword evidence="2" id="KW-0472">Membrane</keyword>
<dbReference type="EMBL" id="ML992501">
    <property type="protein sequence ID" value="KAF2227527.1"/>
    <property type="molecule type" value="Genomic_DNA"/>
</dbReference>
<keyword evidence="2" id="KW-1133">Transmembrane helix</keyword>
<name>A0A6A6GPD0_9PEZI</name>
<accession>A0A6A6GPD0</accession>
<evidence type="ECO:0000313" key="4">
    <source>
        <dbReference type="Proteomes" id="UP000799538"/>
    </source>
</evidence>
<feature type="compositionally biased region" description="Low complexity" evidence="1">
    <location>
        <begin position="257"/>
        <end position="271"/>
    </location>
</feature>
<protein>
    <submittedName>
        <fullName evidence="3">Uncharacterized protein</fullName>
    </submittedName>
</protein>
<feature type="transmembrane region" description="Helical" evidence="2">
    <location>
        <begin position="525"/>
        <end position="547"/>
    </location>
</feature>
<feature type="compositionally biased region" description="Low complexity" evidence="1">
    <location>
        <begin position="278"/>
        <end position="324"/>
    </location>
</feature>
<reference evidence="4" key="1">
    <citation type="journal article" date="2020" name="Stud. Mycol.">
        <title>101 Dothideomycetes genomes: A test case for predicting lifestyles and emergence of pathogens.</title>
        <authorList>
            <person name="Haridas S."/>
            <person name="Albert R."/>
            <person name="Binder M."/>
            <person name="Bloem J."/>
            <person name="LaButti K."/>
            <person name="Salamov A."/>
            <person name="Andreopoulos B."/>
            <person name="Baker S."/>
            <person name="Barry K."/>
            <person name="Bills G."/>
            <person name="Bluhm B."/>
            <person name="Cannon C."/>
            <person name="Castanera R."/>
            <person name="Culley D."/>
            <person name="Daum C."/>
            <person name="Ezra D."/>
            <person name="Gonzalez J."/>
            <person name="Henrissat B."/>
            <person name="Kuo A."/>
            <person name="Liang C."/>
            <person name="Lipzen A."/>
            <person name="Lutzoni F."/>
            <person name="Magnuson J."/>
            <person name="Mondo S."/>
            <person name="Nolan M."/>
            <person name="Ohm R."/>
            <person name="Pangilinan J."/>
            <person name="Park H.-J."/>
            <person name="Ramirez L."/>
            <person name="Alfaro M."/>
            <person name="Sun H."/>
            <person name="Tritt A."/>
            <person name="Yoshinaga Y."/>
            <person name="Zwiers L.-H."/>
            <person name="Turgeon B."/>
            <person name="Goodwin S."/>
            <person name="Spatafora J."/>
            <person name="Crous P."/>
            <person name="Grigoriev I."/>
        </authorList>
    </citation>
    <scope>NUCLEOTIDE SEQUENCE [LARGE SCALE GENOMIC DNA]</scope>
    <source>
        <strain evidence="4">CECT 20119</strain>
    </source>
</reference>
<dbReference type="Proteomes" id="UP000799538">
    <property type="component" value="Unassembled WGS sequence"/>
</dbReference>
<dbReference type="OrthoDB" id="9992527at2759"/>
<feature type="transmembrane region" description="Helical" evidence="2">
    <location>
        <begin position="496"/>
        <end position="518"/>
    </location>
</feature>
<dbReference type="AlphaFoldDB" id="A0A6A6GPD0"/>
<gene>
    <name evidence="3" type="ORF">BDZ85DRAFT_4505</name>
</gene>
<feature type="compositionally biased region" description="Basic and acidic residues" evidence="1">
    <location>
        <begin position="223"/>
        <end position="238"/>
    </location>
</feature>
<evidence type="ECO:0000256" key="2">
    <source>
        <dbReference type="SAM" id="Phobius"/>
    </source>
</evidence>
<evidence type="ECO:0000313" key="3">
    <source>
        <dbReference type="EMBL" id="KAF2227527.1"/>
    </source>
</evidence>
<keyword evidence="4" id="KW-1185">Reference proteome</keyword>
<sequence>MWGFQRSAAPSLQHYRGPSDTGEEIRLQWAFCVLLLELEVYSARGKDGIQLFRQHWPAEAKDQHQMIGNRVLVFRNILDRARRIVGGDVEMKLLGMVQCVWDDWTLKSGLRRYLAKSTEHEMYWDGIRMLTFKFIDEQEPHTSADVWKQRAENRVGRIGWWPFTEPTRTKLPTMAQVRWKRDTRIFSTVVPSSIADSYRSECMLLANMLKTAEVVISNSTDPPRAESSRQDSTEDAGERPAVPEAVLLDDSVRSEDASSASSANTTTLAVTDTPADHSTSSSVPSSPGYVAGQSVAGGSAAVGAPNTTPSTSPSSQASADPTPAMNLQPIVPVRRGFIYWCVDSSWRQPVLTKRADIATHGLNDCALFTRLNQESSAIKGYLRSFFSLKGCVDIEFIKFGSVLTHPSQVRRILEELPCPCKPTCKHDYRYQKSVNEEMHRRIAATEIMEGMKDPSRFHNTSDTLAIIPQDMAQTRFGRDEPAWGLHAVEGIMLWKFLVFVGIMTLAGLVFVAVWLACVDEKDLQGAFTVATFLTTMVMIAVASPQLMGIA</sequence>
<proteinExistence type="predicted"/>